<gene>
    <name evidence="15" type="primary">ftsH</name>
    <name evidence="19" type="ORF">C8P69_10540</name>
</gene>
<evidence type="ECO:0000256" key="16">
    <source>
        <dbReference type="RuleBase" id="RU003651"/>
    </source>
</evidence>
<dbReference type="Gene3D" id="1.20.58.760">
    <property type="entry name" value="Peptidase M41"/>
    <property type="match status" value="1"/>
</dbReference>
<comment type="similarity">
    <text evidence="2 15">In the C-terminal section; belongs to the peptidase M41 family.</text>
</comment>
<keyword evidence="3 15" id="KW-1003">Cell membrane</keyword>
<evidence type="ECO:0000256" key="2">
    <source>
        <dbReference type="ARBA" id="ARBA00010044"/>
    </source>
</evidence>
<evidence type="ECO:0000256" key="17">
    <source>
        <dbReference type="SAM" id="MobiDB-lite"/>
    </source>
</evidence>
<feature type="binding site" evidence="15">
    <location>
        <begin position="196"/>
        <end position="203"/>
    </location>
    <ligand>
        <name>ATP</name>
        <dbReference type="ChEBI" id="CHEBI:30616"/>
    </ligand>
</feature>
<keyword evidence="12 15" id="KW-0482">Metalloprotease</keyword>
<dbReference type="InterPro" id="IPR003959">
    <property type="entry name" value="ATPase_AAA_core"/>
</dbReference>
<dbReference type="SUPFAM" id="SSF140990">
    <property type="entry name" value="FtsH protease domain-like"/>
    <property type="match status" value="1"/>
</dbReference>
<evidence type="ECO:0000313" key="20">
    <source>
        <dbReference type="Proteomes" id="UP000241808"/>
    </source>
</evidence>
<dbReference type="Pfam" id="PF00004">
    <property type="entry name" value="AAA"/>
    <property type="match status" value="1"/>
</dbReference>
<dbReference type="Pfam" id="PF17862">
    <property type="entry name" value="AAA_lid_3"/>
    <property type="match status" value="1"/>
</dbReference>
<dbReference type="Gene3D" id="1.10.8.60">
    <property type="match status" value="1"/>
</dbReference>
<organism evidence="19 20">
    <name type="scientific">Phreatobacter oligotrophus</name>
    <dbReference type="NCBI Taxonomy" id="1122261"/>
    <lineage>
        <taxon>Bacteria</taxon>
        <taxon>Pseudomonadati</taxon>
        <taxon>Pseudomonadota</taxon>
        <taxon>Alphaproteobacteria</taxon>
        <taxon>Hyphomicrobiales</taxon>
        <taxon>Phreatobacteraceae</taxon>
        <taxon>Phreatobacter</taxon>
    </lineage>
</organism>
<dbReference type="Pfam" id="PF06480">
    <property type="entry name" value="FtsH_ext"/>
    <property type="match status" value="1"/>
</dbReference>
<evidence type="ECO:0000313" key="19">
    <source>
        <dbReference type="EMBL" id="PTM54890.1"/>
    </source>
</evidence>
<comment type="function">
    <text evidence="15">Acts as a processive, ATP-dependent zinc metallopeptidase for both cytoplasmic and membrane proteins. Plays a role in the quality control of integral membrane proteins.</text>
</comment>
<dbReference type="GO" id="GO:0005886">
    <property type="term" value="C:plasma membrane"/>
    <property type="evidence" value="ECO:0007669"/>
    <property type="project" value="UniProtKB-SubCell"/>
</dbReference>
<feature type="domain" description="AAA+ ATPase" evidence="18">
    <location>
        <begin position="188"/>
        <end position="327"/>
    </location>
</feature>
<dbReference type="PROSITE" id="PS00674">
    <property type="entry name" value="AAA"/>
    <property type="match status" value="1"/>
</dbReference>
<evidence type="ECO:0000256" key="11">
    <source>
        <dbReference type="ARBA" id="ARBA00022989"/>
    </source>
</evidence>
<evidence type="ECO:0000256" key="5">
    <source>
        <dbReference type="ARBA" id="ARBA00022692"/>
    </source>
</evidence>
<dbReference type="GO" id="GO:0004222">
    <property type="term" value="F:metalloendopeptidase activity"/>
    <property type="evidence" value="ECO:0007669"/>
    <property type="project" value="InterPro"/>
</dbReference>
<evidence type="ECO:0000256" key="13">
    <source>
        <dbReference type="ARBA" id="ARBA00023136"/>
    </source>
</evidence>
<evidence type="ECO:0000256" key="9">
    <source>
        <dbReference type="ARBA" id="ARBA00022833"/>
    </source>
</evidence>
<reference evidence="19 20" key="1">
    <citation type="submission" date="2018-04" db="EMBL/GenBank/DDBJ databases">
        <title>Genomic Encyclopedia of Archaeal and Bacterial Type Strains, Phase II (KMG-II): from individual species to whole genera.</title>
        <authorList>
            <person name="Goeker M."/>
        </authorList>
    </citation>
    <scope>NUCLEOTIDE SEQUENCE [LARGE SCALE GENOMIC DNA]</scope>
    <source>
        <strain evidence="19 20">DSM 25521</strain>
    </source>
</reference>
<dbReference type="GO" id="GO:0030163">
    <property type="term" value="P:protein catabolic process"/>
    <property type="evidence" value="ECO:0007669"/>
    <property type="project" value="UniProtKB-UniRule"/>
</dbReference>
<keyword evidence="5 15" id="KW-0812">Transmembrane</keyword>
<comment type="similarity">
    <text evidence="14 15">In the central section; belongs to the AAA ATPase family.</text>
</comment>
<dbReference type="SUPFAM" id="SSF52540">
    <property type="entry name" value="P-loop containing nucleoside triphosphate hydrolases"/>
    <property type="match status" value="1"/>
</dbReference>
<protein>
    <recommendedName>
        <fullName evidence="15">ATP-dependent zinc metalloprotease FtsH</fullName>
        <ecNumber evidence="15">3.4.24.-</ecNumber>
    </recommendedName>
</protein>
<dbReference type="GO" id="GO:0006508">
    <property type="term" value="P:proteolysis"/>
    <property type="evidence" value="ECO:0007669"/>
    <property type="project" value="UniProtKB-KW"/>
</dbReference>
<accession>A0A2T4Z292</accession>
<comment type="subunit">
    <text evidence="15">Homohexamer.</text>
</comment>
<dbReference type="InterPro" id="IPR037219">
    <property type="entry name" value="Peptidase_M41-like"/>
</dbReference>
<dbReference type="Proteomes" id="UP000241808">
    <property type="component" value="Unassembled WGS sequence"/>
</dbReference>
<dbReference type="InterPro" id="IPR005936">
    <property type="entry name" value="FtsH"/>
</dbReference>
<dbReference type="CDD" id="cd19501">
    <property type="entry name" value="RecA-like_FtsH"/>
    <property type="match status" value="1"/>
</dbReference>
<evidence type="ECO:0000256" key="15">
    <source>
        <dbReference type="HAMAP-Rule" id="MF_01458"/>
    </source>
</evidence>
<evidence type="ECO:0000256" key="7">
    <source>
        <dbReference type="ARBA" id="ARBA00022741"/>
    </source>
</evidence>
<dbReference type="PANTHER" id="PTHR23076">
    <property type="entry name" value="METALLOPROTEASE M41 FTSH"/>
    <property type="match status" value="1"/>
</dbReference>
<feature type="binding site" evidence="15">
    <location>
        <position position="422"/>
    </location>
    <ligand>
        <name>Zn(2+)</name>
        <dbReference type="ChEBI" id="CHEBI:29105"/>
        <note>catalytic</note>
    </ligand>
</feature>
<dbReference type="AlphaFoldDB" id="A0A2T4Z292"/>
<dbReference type="GO" id="GO:0016887">
    <property type="term" value="F:ATP hydrolysis activity"/>
    <property type="evidence" value="ECO:0007669"/>
    <property type="project" value="UniProtKB-UniRule"/>
</dbReference>
<evidence type="ECO:0000259" key="18">
    <source>
        <dbReference type="SMART" id="SM00382"/>
    </source>
</evidence>
<comment type="cofactor">
    <cofactor evidence="15">
        <name>Zn(2+)</name>
        <dbReference type="ChEBI" id="CHEBI:29105"/>
    </cofactor>
    <text evidence="15">Binds 1 zinc ion per subunit.</text>
</comment>
<dbReference type="InterPro" id="IPR000642">
    <property type="entry name" value="Peptidase_M41"/>
</dbReference>
<keyword evidence="6 15" id="KW-0479">Metal-binding</keyword>
<keyword evidence="9 15" id="KW-0862">Zinc</keyword>
<keyword evidence="7 15" id="KW-0547">Nucleotide-binding</keyword>
<feature type="compositionally biased region" description="Basic and acidic residues" evidence="17">
    <location>
        <begin position="596"/>
        <end position="612"/>
    </location>
</feature>
<sequence>MNSNFRNLALWVIIVLLLLALFTLFQSPQQRAGSSDLPFSQFLTEADGGRVRDVTIQGPELTGHFTDGRTFQTYAPPFPGLTQRLVDKGVQVQARAPGEQVPWFVALLAQWFPVLLLIGLWIFMSRQIQGAGGKAMGFGKSKAKLLTEAHGRVTFEDVAGIDEAKQDLQEIVEFLRDPQKFQRLGGRIPRGVLLVGPPGTGKTLTAKAVAGEANVPFFTISGSDFVEMFVGVGASRVRDMFEQAKKNAPCIIFIDEIDAVGRHRGAGLGGGNDEREQTLNQLLVEMDGFEPNEGIIIIAATNRPDVLDPALLRPGRFDRQIVVPNPDVNGREKILKVHARKVPLAPDVDLKIIARGTPGFSGADLMNLVNEAALLAARRGKRMVTMSDLEDAKDKVMMGAERRSMAMSEEEKKLTAYHEAGHAIVGLKVPAGMPVHKATIIPRGRALGMVKFLPEGDRYSMKYKEYTSHLAVAMGGRVAEEITFGKENVTSGAVGDIDQATKMARAMVTRMGFSEELGMVAYGDNQEEVFLGMSMGKQQNVSESTAQKIDKEVKRLVQEGYEEAKRILTENREQFIMLAEALLEYETLSGDEIKDLLAGKPPVRDSEPDKGQVRHSAVPTAGKGRRPANDDGLEPQPQA</sequence>
<dbReference type="NCBIfam" id="TIGR01241">
    <property type="entry name" value="FtsH_fam"/>
    <property type="match status" value="1"/>
</dbReference>
<keyword evidence="20" id="KW-1185">Reference proteome</keyword>
<evidence type="ECO:0000256" key="3">
    <source>
        <dbReference type="ARBA" id="ARBA00022475"/>
    </source>
</evidence>
<proteinExistence type="inferred from homology"/>
<dbReference type="InterPro" id="IPR011546">
    <property type="entry name" value="Pept_M41_FtsH_extracell"/>
</dbReference>
<dbReference type="Gene3D" id="3.40.50.300">
    <property type="entry name" value="P-loop containing nucleotide triphosphate hydrolases"/>
    <property type="match status" value="1"/>
</dbReference>
<evidence type="ECO:0000256" key="6">
    <source>
        <dbReference type="ARBA" id="ARBA00022723"/>
    </source>
</evidence>
<dbReference type="SMART" id="SM00382">
    <property type="entry name" value="AAA"/>
    <property type="match status" value="1"/>
</dbReference>
<dbReference type="HAMAP" id="MF_01458">
    <property type="entry name" value="FtsH"/>
    <property type="match status" value="1"/>
</dbReference>
<dbReference type="Gene3D" id="3.30.720.210">
    <property type="match status" value="1"/>
</dbReference>
<feature type="binding site" evidence="15">
    <location>
        <position position="418"/>
    </location>
    <ligand>
        <name>Zn(2+)</name>
        <dbReference type="ChEBI" id="CHEBI:29105"/>
        <note>catalytic</note>
    </ligand>
</feature>
<evidence type="ECO:0000256" key="8">
    <source>
        <dbReference type="ARBA" id="ARBA00022801"/>
    </source>
</evidence>
<keyword evidence="13 15" id="KW-0472">Membrane</keyword>
<dbReference type="RefSeq" id="WP_108177624.1">
    <property type="nucleotide sequence ID" value="NZ_JAIESU010000039.1"/>
</dbReference>
<dbReference type="GO" id="GO:0005524">
    <property type="term" value="F:ATP binding"/>
    <property type="evidence" value="ECO:0007669"/>
    <property type="project" value="UniProtKB-UniRule"/>
</dbReference>
<dbReference type="InterPro" id="IPR041569">
    <property type="entry name" value="AAA_lid_3"/>
</dbReference>
<dbReference type="EMBL" id="PZZL01000005">
    <property type="protein sequence ID" value="PTM54890.1"/>
    <property type="molecule type" value="Genomic_DNA"/>
</dbReference>
<comment type="similarity">
    <text evidence="16">Belongs to the AAA ATPase family.</text>
</comment>
<dbReference type="GO" id="GO:0008270">
    <property type="term" value="F:zinc ion binding"/>
    <property type="evidence" value="ECO:0007669"/>
    <property type="project" value="UniProtKB-UniRule"/>
</dbReference>
<evidence type="ECO:0000256" key="14">
    <source>
        <dbReference type="ARBA" id="ARBA00061570"/>
    </source>
</evidence>
<dbReference type="InterPro" id="IPR027417">
    <property type="entry name" value="P-loop_NTPase"/>
</dbReference>
<feature type="region of interest" description="Disordered" evidence="17">
    <location>
        <begin position="596"/>
        <end position="639"/>
    </location>
</feature>
<feature type="binding site" evidence="15">
    <location>
        <position position="496"/>
    </location>
    <ligand>
        <name>Zn(2+)</name>
        <dbReference type="ChEBI" id="CHEBI:29105"/>
        <note>catalytic</note>
    </ligand>
</feature>
<evidence type="ECO:0000256" key="12">
    <source>
        <dbReference type="ARBA" id="ARBA00023049"/>
    </source>
</evidence>
<evidence type="ECO:0000256" key="4">
    <source>
        <dbReference type="ARBA" id="ARBA00022670"/>
    </source>
</evidence>
<comment type="caution">
    <text evidence="19">The sequence shown here is derived from an EMBL/GenBank/DDBJ whole genome shotgun (WGS) entry which is preliminary data.</text>
</comment>
<dbReference type="PANTHER" id="PTHR23076:SF97">
    <property type="entry name" value="ATP-DEPENDENT ZINC METALLOPROTEASE YME1L1"/>
    <property type="match status" value="1"/>
</dbReference>
<dbReference type="FunFam" id="1.10.8.60:FF:000001">
    <property type="entry name" value="ATP-dependent zinc metalloprotease FtsH"/>
    <property type="match status" value="1"/>
</dbReference>
<feature type="active site" evidence="15">
    <location>
        <position position="419"/>
    </location>
</feature>
<dbReference type="EC" id="3.4.24.-" evidence="15"/>
<dbReference type="InterPro" id="IPR003960">
    <property type="entry name" value="ATPase_AAA_CS"/>
</dbReference>
<evidence type="ECO:0000256" key="1">
    <source>
        <dbReference type="ARBA" id="ARBA00004370"/>
    </source>
</evidence>
<keyword evidence="11 15" id="KW-1133">Transmembrane helix</keyword>
<dbReference type="Pfam" id="PF01434">
    <property type="entry name" value="Peptidase_M41"/>
    <property type="match status" value="1"/>
</dbReference>
<keyword evidence="8 15" id="KW-0378">Hydrolase</keyword>
<feature type="transmembrane region" description="Helical" evidence="15">
    <location>
        <begin position="103"/>
        <end position="124"/>
    </location>
</feature>
<evidence type="ECO:0000256" key="10">
    <source>
        <dbReference type="ARBA" id="ARBA00022840"/>
    </source>
</evidence>
<keyword evidence="4 15" id="KW-0645">Protease</keyword>
<comment type="caution">
    <text evidence="15">Lacks conserved residue(s) required for the propagation of feature annotation.</text>
</comment>
<dbReference type="FunFam" id="1.20.58.760:FF:000001">
    <property type="entry name" value="ATP-dependent zinc metalloprotease FtsH"/>
    <property type="match status" value="1"/>
</dbReference>
<name>A0A2T4Z292_9HYPH</name>
<keyword evidence="10 15" id="KW-0067">ATP-binding</keyword>
<dbReference type="InterPro" id="IPR003593">
    <property type="entry name" value="AAA+_ATPase"/>
</dbReference>
<dbReference type="FunFam" id="3.40.50.300:FF:000001">
    <property type="entry name" value="ATP-dependent zinc metalloprotease FtsH"/>
    <property type="match status" value="1"/>
</dbReference>
<dbReference type="OrthoDB" id="9809379at2"/>
<comment type="subcellular location">
    <subcellularLocation>
        <location evidence="15">Cell membrane</location>
        <topology evidence="15">Multi-pass membrane protein</topology>
        <orientation evidence="15">Cytoplasmic side</orientation>
    </subcellularLocation>
    <subcellularLocation>
        <location evidence="1">Membrane</location>
    </subcellularLocation>
</comment>
<dbReference type="GO" id="GO:0004176">
    <property type="term" value="F:ATP-dependent peptidase activity"/>
    <property type="evidence" value="ECO:0007669"/>
    <property type="project" value="InterPro"/>
</dbReference>